<protein>
    <submittedName>
        <fullName evidence="1">Uncharacterized protein</fullName>
    </submittedName>
</protein>
<organism evidence="1">
    <name type="scientific">Odontella aurita</name>
    <dbReference type="NCBI Taxonomy" id="265563"/>
    <lineage>
        <taxon>Eukaryota</taxon>
        <taxon>Sar</taxon>
        <taxon>Stramenopiles</taxon>
        <taxon>Ochrophyta</taxon>
        <taxon>Bacillariophyta</taxon>
        <taxon>Mediophyceae</taxon>
        <taxon>Biddulphiophycidae</taxon>
        <taxon>Eupodiscales</taxon>
        <taxon>Odontellaceae</taxon>
        <taxon>Odontella</taxon>
    </lineage>
</organism>
<dbReference type="PANTHER" id="PTHR12782">
    <property type="entry name" value="MICROSOMAL PROSTAGLANDIN E SYNTHASE-2"/>
    <property type="match status" value="1"/>
</dbReference>
<dbReference type="AlphaFoldDB" id="A0A7S4IYB1"/>
<dbReference type="GO" id="GO:0005739">
    <property type="term" value="C:mitochondrion"/>
    <property type="evidence" value="ECO:0007669"/>
    <property type="project" value="TreeGrafter"/>
</dbReference>
<dbReference type="SUPFAM" id="SSF47616">
    <property type="entry name" value="GST C-terminal domain-like"/>
    <property type="match status" value="1"/>
</dbReference>
<gene>
    <name evidence="1" type="ORF">OAUR00152_LOCUS17389</name>
</gene>
<accession>A0A7S4IYB1</accession>
<name>A0A7S4IYB1_9STRA</name>
<dbReference type="PANTHER" id="PTHR12782:SF5">
    <property type="entry name" value="PROSTAGLANDIN E SYNTHASE 2"/>
    <property type="match status" value="1"/>
</dbReference>
<proteinExistence type="predicted"/>
<reference evidence="1" key="1">
    <citation type="submission" date="2021-01" db="EMBL/GenBank/DDBJ databases">
        <authorList>
            <person name="Corre E."/>
            <person name="Pelletier E."/>
            <person name="Niang G."/>
            <person name="Scheremetjew M."/>
            <person name="Finn R."/>
            <person name="Kale V."/>
            <person name="Holt S."/>
            <person name="Cochrane G."/>
            <person name="Meng A."/>
            <person name="Brown T."/>
            <person name="Cohen L."/>
        </authorList>
    </citation>
    <scope>NUCLEOTIDE SEQUENCE</scope>
    <source>
        <strain evidence="1">Isolate 1302-5</strain>
    </source>
</reference>
<dbReference type="InterPro" id="IPR036282">
    <property type="entry name" value="Glutathione-S-Trfase_C_sf"/>
</dbReference>
<dbReference type="EMBL" id="HBKQ01025656">
    <property type="protein sequence ID" value="CAE2243437.1"/>
    <property type="molecule type" value="Transcribed_RNA"/>
</dbReference>
<dbReference type="Gene3D" id="1.20.1050.10">
    <property type="match status" value="1"/>
</dbReference>
<evidence type="ECO:0000313" key="1">
    <source>
        <dbReference type="EMBL" id="CAE2243437.1"/>
    </source>
</evidence>
<sequence>MVLNQPTISKALAARWNEDGSENQCMSMEEFRSSESAIFWKEYASDELAALLYPNICRSLSDSYQAFGYVRDVDSFSPLQKVAIRGLGSLAMYFAASKVKCKCDPSQPRNILSTKIILFLSLLMFSRILLSQERNY</sequence>